<comment type="similarity">
    <text evidence="3">Belongs to the IspD/TarI cytidylyltransferase family. IspD subfamily.</text>
</comment>
<dbReference type="GO" id="GO:0050518">
    <property type="term" value="F:2-C-methyl-D-erythritol 4-phosphate cytidylyltransferase activity"/>
    <property type="evidence" value="ECO:0007669"/>
    <property type="project" value="UniProtKB-UniRule"/>
</dbReference>
<comment type="function">
    <text evidence="3">Catalyzes the formation of 4-diphosphocytidyl-2-C-methyl-D-erythritol from CTP and 2-C-methyl-D-erythritol 4-phosphate (MEP).</text>
</comment>
<dbReference type="Proteomes" id="UP000179797">
    <property type="component" value="Unassembled WGS sequence"/>
</dbReference>
<evidence type="ECO:0000256" key="1">
    <source>
        <dbReference type="ARBA" id="ARBA00022679"/>
    </source>
</evidence>
<keyword evidence="2 3" id="KW-0548">Nucleotidyltransferase</keyword>
<accession>A0A1S1Z1U5</accession>
<evidence type="ECO:0000313" key="4">
    <source>
        <dbReference type="EMBL" id="OHX67212.1"/>
    </source>
</evidence>
<keyword evidence="1 3" id="KW-0808">Transferase</keyword>
<dbReference type="InterPro" id="IPR034683">
    <property type="entry name" value="IspD/TarI"/>
</dbReference>
<dbReference type="NCBIfam" id="TIGR00453">
    <property type="entry name" value="ispD"/>
    <property type="match status" value="1"/>
</dbReference>
<dbReference type="InterPro" id="IPR029044">
    <property type="entry name" value="Nucleotide-diphossugar_trans"/>
</dbReference>
<evidence type="ECO:0000313" key="5">
    <source>
        <dbReference type="Proteomes" id="UP000179797"/>
    </source>
</evidence>
<keyword evidence="5" id="KW-1185">Reference proteome</keyword>
<name>A0A1S1Z1U5_FLAPC</name>
<evidence type="ECO:0000256" key="2">
    <source>
        <dbReference type="ARBA" id="ARBA00022695"/>
    </source>
</evidence>
<dbReference type="Pfam" id="PF01128">
    <property type="entry name" value="IspD"/>
    <property type="match status" value="1"/>
</dbReference>
<dbReference type="GO" id="GO:0019288">
    <property type="term" value="P:isopentenyl diphosphate biosynthetic process, methylerythritol 4-phosphate pathway"/>
    <property type="evidence" value="ECO:0007669"/>
    <property type="project" value="UniProtKB-UniRule"/>
</dbReference>
<dbReference type="HAMAP" id="MF_00108">
    <property type="entry name" value="IspD"/>
    <property type="match status" value="1"/>
</dbReference>
<reference evidence="4 5" key="1">
    <citation type="journal article" date="2012" name="Int. J. Syst. Evol. Microbiol.">
        <title>Flammeovirga pacifica sp. nov., isolated from deep-sea sediment.</title>
        <authorList>
            <person name="Xu H."/>
            <person name="Fu Y."/>
            <person name="Yang N."/>
            <person name="Ding Z."/>
            <person name="Lai Q."/>
            <person name="Zeng R."/>
        </authorList>
    </citation>
    <scope>NUCLEOTIDE SEQUENCE [LARGE SCALE GENOMIC DNA]</scope>
    <source>
        <strain evidence="5">DSM 24597 / LMG 26175 / WPAGA1</strain>
    </source>
</reference>
<dbReference type="UniPathway" id="UPA00056">
    <property type="reaction ID" value="UER00093"/>
</dbReference>
<dbReference type="EC" id="2.7.7.60" evidence="3"/>
<dbReference type="PANTHER" id="PTHR32125">
    <property type="entry name" value="2-C-METHYL-D-ERYTHRITOL 4-PHOSPHATE CYTIDYLYLTRANSFERASE, CHLOROPLASTIC"/>
    <property type="match status" value="1"/>
</dbReference>
<comment type="caution">
    <text evidence="4">The sequence shown here is derived from an EMBL/GenBank/DDBJ whole genome shotgun (WGS) entry which is preliminary data.</text>
</comment>
<feature type="site" description="Positions MEP for the nucleophilic attack" evidence="3">
    <location>
        <position position="206"/>
    </location>
</feature>
<sequence>MKKYSIIVAGGKGLRMGSELPKQFIELKGLPILMHTINKFHEADKTTNIIVTLPKDQKVTWAELVQKHQFSTPHQIVTGGATRYHSVDNALQYIPAHDCVIAIHDGVRPLVSTEVIQESYTQAIQHGAAVPTVPLKESLREITKDGNFAKNRSDFRLVQTPQTFRGDIILHAFENGYQEFFTDDASVAEFNGFAMHLFDGNYENIKVTTPEDLKLGEVLS</sequence>
<dbReference type="EMBL" id="JRYR02000001">
    <property type="protein sequence ID" value="OHX67212.1"/>
    <property type="molecule type" value="Genomic_DNA"/>
</dbReference>
<feature type="site" description="Transition state stabilizer" evidence="3">
    <location>
        <position position="22"/>
    </location>
</feature>
<comment type="catalytic activity">
    <reaction evidence="3">
        <text>2-C-methyl-D-erythritol 4-phosphate + CTP + H(+) = 4-CDP-2-C-methyl-D-erythritol + diphosphate</text>
        <dbReference type="Rhea" id="RHEA:13429"/>
        <dbReference type="ChEBI" id="CHEBI:15378"/>
        <dbReference type="ChEBI" id="CHEBI:33019"/>
        <dbReference type="ChEBI" id="CHEBI:37563"/>
        <dbReference type="ChEBI" id="CHEBI:57823"/>
        <dbReference type="ChEBI" id="CHEBI:58262"/>
        <dbReference type="EC" id="2.7.7.60"/>
    </reaction>
</comment>
<dbReference type="OrthoDB" id="9806837at2"/>
<dbReference type="PANTHER" id="PTHR32125:SF4">
    <property type="entry name" value="2-C-METHYL-D-ERYTHRITOL 4-PHOSPHATE CYTIDYLYLTRANSFERASE, CHLOROPLASTIC"/>
    <property type="match status" value="1"/>
</dbReference>
<dbReference type="InterPro" id="IPR050088">
    <property type="entry name" value="IspD/TarI_cytidylyltransf_bact"/>
</dbReference>
<dbReference type="SUPFAM" id="SSF53448">
    <property type="entry name" value="Nucleotide-diphospho-sugar transferases"/>
    <property type="match status" value="1"/>
</dbReference>
<dbReference type="FunFam" id="3.90.550.10:FF:000003">
    <property type="entry name" value="2-C-methyl-D-erythritol 4-phosphate cytidylyltransferase"/>
    <property type="match status" value="1"/>
</dbReference>
<proteinExistence type="inferred from homology"/>
<dbReference type="InterPro" id="IPR001228">
    <property type="entry name" value="IspD"/>
</dbReference>
<dbReference type="NCBIfam" id="NF001186">
    <property type="entry name" value="PRK00155.2-3"/>
    <property type="match status" value="1"/>
</dbReference>
<dbReference type="STRING" id="915059.NH26_13105"/>
<evidence type="ECO:0000256" key="3">
    <source>
        <dbReference type="HAMAP-Rule" id="MF_00108"/>
    </source>
</evidence>
<organism evidence="4 5">
    <name type="scientific">Flammeovirga pacifica</name>
    <dbReference type="NCBI Taxonomy" id="915059"/>
    <lineage>
        <taxon>Bacteria</taxon>
        <taxon>Pseudomonadati</taxon>
        <taxon>Bacteroidota</taxon>
        <taxon>Cytophagia</taxon>
        <taxon>Cytophagales</taxon>
        <taxon>Flammeovirgaceae</taxon>
        <taxon>Flammeovirga</taxon>
    </lineage>
</organism>
<dbReference type="CDD" id="cd02516">
    <property type="entry name" value="CDP-ME_synthetase"/>
    <property type="match status" value="1"/>
</dbReference>
<dbReference type="Gene3D" id="3.90.550.10">
    <property type="entry name" value="Spore Coat Polysaccharide Biosynthesis Protein SpsA, Chain A"/>
    <property type="match status" value="1"/>
</dbReference>
<dbReference type="RefSeq" id="WP_044225646.1">
    <property type="nucleotide sequence ID" value="NZ_JRYR02000001.1"/>
</dbReference>
<dbReference type="AlphaFoldDB" id="A0A1S1Z1U5"/>
<feature type="site" description="Transition state stabilizer" evidence="3">
    <location>
        <position position="15"/>
    </location>
</feature>
<comment type="pathway">
    <text evidence="3">Isoprenoid biosynthesis; isopentenyl diphosphate biosynthesis via DXP pathway; isopentenyl diphosphate from 1-deoxy-D-xylulose 5-phosphate: step 2/6.</text>
</comment>
<feature type="site" description="Positions MEP for the nucleophilic attack" evidence="3">
    <location>
        <position position="152"/>
    </location>
</feature>
<keyword evidence="3" id="KW-0414">Isoprene biosynthesis</keyword>
<gene>
    <name evidence="3" type="primary">ispD</name>
    <name evidence="4" type="ORF">NH26_13105</name>
</gene>
<protein>
    <recommendedName>
        <fullName evidence="3">2-C-methyl-D-erythritol 4-phosphate cytidylyltransferase</fullName>
        <ecNumber evidence="3">2.7.7.60</ecNumber>
    </recommendedName>
    <alternativeName>
        <fullName evidence="3">4-diphosphocytidyl-2C-methyl-D-erythritol synthase</fullName>
    </alternativeName>
    <alternativeName>
        <fullName evidence="3">MEP cytidylyltransferase</fullName>
        <shortName evidence="3">MCT</shortName>
    </alternativeName>
</protein>